<dbReference type="Gene3D" id="3.40.525.10">
    <property type="entry name" value="CRAL-TRIO lipid binding domain"/>
    <property type="match status" value="1"/>
</dbReference>
<evidence type="ECO:0000313" key="2">
    <source>
        <dbReference type="EMBL" id="CAH0773239.1"/>
    </source>
</evidence>
<dbReference type="SUPFAM" id="SSF52087">
    <property type="entry name" value="CRAL/TRIO domain"/>
    <property type="match status" value="1"/>
</dbReference>
<keyword evidence="3" id="KW-1185">Reference proteome</keyword>
<dbReference type="Gene3D" id="1.10.8.20">
    <property type="entry name" value="N-terminal domain of phosphatidylinositol transfer protein sec14p"/>
    <property type="match status" value="1"/>
</dbReference>
<organism evidence="2 3">
    <name type="scientific">Bemisia tabaci</name>
    <name type="common">Sweetpotato whitefly</name>
    <name type="synonym">Aleurodes tabaci</name>
    <dbReference type="NCBI Taxonomy" id="7038"/>
    <lineage>
        <taxon>Eukaryota</taxon>
        <taxon>Metazoa</taxon>
        <taxon>Ecdysozoa</taxon>
        <taxon>Arthropoda</taxon>
        <taxon>Hexapoda</taxon>
        <taxon>Insecta</taxon>
        <taxon>Pterygota</taxon>
        <taxon>Neoptera</taxon>
        <taxon>Paraneoptera</taxon>
        <taxon>Hemiptera</taxon>
        <taxon>Sternorrhyncha</taxon>
        <taxon>Aleyrodoidea</taxon>
        <taxon>Aleyrodidae</taxon>
        <taxon>Aleyrodinae</taxon>
        <taxon>Bemisia</taxon>
    </lineage>
</organism>
<dbReference type="InterPro" id="IPR036865">
    <property type="entry name" value="CRAL-TRIO_dom_sf"/>
</dbReference>
<dbReference type="Pfam" id="PF00650">
    <property type="entry name" value="CRAL_TRIO"/>
    <property type="match status" value="1"/>
</dbReference>
<dbReference type="Proteomes" id="UP001152759">
    <property type="component" value="Chromosome 5"/>
</dbReference>
<dbReference type="KEGG" id="btab:109030904"/>
<protein>
    <recommendedName>
        <fullName evidence="1">CRAL-TRIO domain-containing protein</fullName>
    </recommendedName>
</protein>
<dbReference type="PANTHER" id="PTHR10174:SF220">
    <property type="entry name" value="LD41874P"/>
    <property type="match status" value="1"/>
</dbReference>
<sequence>MAPDVPAPEVRFDYKPVTELERKTLLSDIDELPNIIIGDRVLRLEVEDLSPEMKEVARKELRENPDNIQAAIEELRALLQEDEELTVPLDNDTWLIRFLRPTKFYPESAYKLIQNYYAFKIKHNDVYDGLKPSTERNVFEQNILTVLPERDQDGRRVLILELGKKWKPKKCSLDEVFKGAVLFLEAAMMEPASQVAGAQVIFDMDGLTLQQTWQFTPPFAKRIVDWLQDSVPLRIKGIHIVNQPYIFNMVFALFKPFLREKLRSRVIFHGTDRESLHKYFNPKMLPDTYGGNLHVPTISGSQWYELLLLCDKEYDAINAYGYRKRKAEKDAKSKKK</sequence>
<dbReference type="PROSITE" id="PS50191">
    <property type="entry name" value="CRAL_TRIO"/>
    <property type="match status" value="1"/>
</dbReference>
<dbReference type="GO" id="GO:1902936">
    <property type="term" value="F:phosphatidylinositol bisphosphate binding"/>
    <property type="evidence" value="ECO:0007669"/>
    <property type="project" value="TreeGrafter"/>
</dbReference>
<dbReference type="PANTHER" id="PTHR10174">
    <property type="entry name" value="ALPHA-TOCOPHEROL TRANSFER PROTEIN-RELATED"/>
    <property type="match status" value="1"/>
</dbReference>
<dbReference type="InterPro" id="IPR036273">
    <property type="entry name" value="CRAL/TRIO_N_dom_sf"/>
</dbReference>
<evidence type="ECO:0000313" key="3">
    <source>
        <dbReference type="Proteomes" id="UP001152759"/>
    </source>
</evidence>
<dbReference type="InterPro" id="IPR011074">
    <property type="entry name" value="CRAL/TRIO_N_dom"/>
</dbReference>
<dbReference type="Gene3D" id="1.20.5.1200">
    <property type="entry name" value="Alpha-tocopherol transfer"/>
    <property type="match status" value="1"/>
</dbReference>
<dbReference type="InterPro" id="IPR001251">
    <property type="entry name" value="CRAL-TRIO_dom"/>
</dbReference>
<dbReference type="SMART" id="SM01100">
    <property type="entry name" value="CRAL_TRIO_N"/>
    <property type="match status" value="1"/>
</dbReference>
<proteinExistence type="predicted"/>
<dbReference type="PRINTS" id="PR00180">
    <property type="entry name" value="CRETINALDHBP"/>
</dbReference>
<name>A0A9P0CE79_BEMTA</name>
<gene>
    <name evidence="2" type="ORF">BEMITA_LOCUS9751</name>
</gene>
<dbReference type="SMART" id="SM00516">
    <property type="entry name" value="SEC14"/>
    <property type="match status" value="1"/>
</dbReference>
<dbReference type="OrthoDB" id="75724at2759"/>
<dbReference type="SUPFAM" id="SSF46938">
    <property type="entry name" value="CRAL/TRIO N-terminal domain"/>
    <property type="match status" value="1"/>
</dbReference>
<reference evidence="2" key="1">
    <citation type="submission" date="2021-12" db="EMBL/GenBank/DDBJ databases">
        <authorList>
            <person name="King R."/>
        </authorList>
    </citation>
    <scope>NUCLEOTIDE SEQUENCE</scope>
</reference>
<dbReference type="CDD" id="cd00170">
    <property type="entry name" value="SEC14"/>
    <property type="match status" value="1"/>
</dbReference>
<dbReference type="GO" id="GO:0016020">
    <property type="term" value="C:membrane"/>
    <property type="evidence" value="ECO:0007669"/>
    <property type="project" value="TreeGrafter"/>
</dbReference>
<dbReference type="EMBL" id="OU963866">
    <property type="protein sequence ID" value="CAH0773239.1"/>
    <property type="molecule type" value="Genomic_DNA"/>
</dbReference>
<dbReference type="AlphaFoldDB" id="A0A9P0CE79"/>
<evidence type="ECO:0000259" key="1">
    <source>
        <dbReference type="PROSITE" id="PS50191"/>
    </source>
</evidence>
<feature type="domain" description="CRAL-TRIO" evidence="1">
    <location>
        <begin position="131"/>
        <end position="297"/>
    </location>
</feature>
<accession>A0A9P0CE79</accession>